<organism evidence="3 4">
    <name type="scientific">Alkalibacter rhizosphaerae</name>
    <dbReference type="NCBI Taxonomy" id="2815577"/>
    <lineage>
        <taxon>Bacteria</taxon>
        <taxon>Bacillati</taxon>
        <taxon>Bacillota</taxon>
        <taxon>Clostridia</taxon>
        <taxon>Eubacteriales</taxon>
        <taxon>Eubacteriaceae</taxon>
        <taxon>Alkalibacter</taxon>
    </lineage>
</organism>
<evidence type="ECO:0000259" key="2">
    <source>
        <dbReference type="Pfam" id="PF00561"/>
    </source>
</evidence>
<feature type="domain" description="AB hydrolase-1" evidence="2">
    <location>
        <begin position="6"/>
        <end position="115"/>
    </location>
</feature>
<dbReference type="Gene3D" id="3.40.50.1820">
    <property type="entry name" value="alpha/beta hydrolase"/>
    <property type="match status" value="1"/>
</dbReference>
<dbReference type="PIRSF" id="PIRSF017388">
    <property type="entry name" value="Esterase_lipase"/>
    <property type="match status" value="1"/>
</dbReference>
<evidence type="ECO:0000313" key="3">
    <source>
        <dbReference type="EMBL" id="QSX07839.1"/>
    </source>
</evidence>
<reference evidence="3" key="1">
    <citation type="submission" date="2021-03" db="EMBL/GenBank/DDBJ databases">
        <title>Alkalibacter marinus sp. nov., isolated from tidal flat sediment.</title>
        <authorList>
            <person name="Namirimu T."/>
            <person name="Yang J.-A."/>
            <person name="Yang S.-H."/>
            <person name="Kim Y.-J."/>
            <person name="Kwon K.K."/>
        </authorList>
    </citation>
    <scope>NUCLEOTIDE SEQUENCE</scope>
    <source>
        <strain evidence="3">ES005</strain>
    </source>
</reference>
<evidence type="ECO:0000256" key="1">
    <source>
        <dbReference type="PIRSR" id="PIRSR017388-2"/>
    </source>
</evidence>
<gene>
    <name evidence="3" type="ORF">J0B03_08450</name>
</gene>
<dbReference type="InterPro" id="IPR000073">
    <property type="entry name" value="AB_hydrolase_1"/>
</dbReference>
<dbReference type="SUPFAM" id="SSF53474">
    <property type="entry name" value="alpha/beta-Hydrolases"/>
    <property type="match status" value="1"/>
</dbReference>
<proteinExistence type="predicted"/>
<dbReference type="InterPro" id="IPR029058">
    <property type="entry name" value="AB_hydrolase_fold"/>
</dbReference>
<keyword evidence="3" id="KW-0378">Hydrolase</keyword>
<protein>
    <submittedName>
        <fullName evidence="3">Alpha/beta fold hydrolase</fullName>
    </submittedName>
</protein>
<dbReference type="Pfam" id="PF00561">
    <property type="entry name" value="Abhydrolase_1"/>
    <property type="match status" value="1"/>
</dbReference>
<dbReference type="AlphaFoldDB" id="A0A975AHP7"/>
<dbReference type="InterPro" id="IPR012354">
    <property type="entry name" value="Esterase_lipase"/>
</dbReference>
<keyword evidence="4" id="KW-1185">Reference proteome</keyword>
<feature type="binding site" evidence="1">
    <location>
        <position position="13"/>
    </location>
    <ligand>
        <name>substrate</name>
    </ligand>
</feature>
<accession>A0A975AHP7</accession>
<name>A0A975AHP7_9FIRM</name>
<dbReference type="KEGG" id="alka:J0B03_08450"/>
<dbReference type="EMBL" id="CP071444">
    <property type="protein sequence ID" value="QSX07839.1"/>
    <property type="molecule type" value="Genomic_DNA"/>
</dbReference>
<dbReference type="Proteomes" id="UP000663499">
    <property type="component" value="Chromosome"/>
</dbReference>
<sequence>MDHNRHVLFLHGFGGGPQEAGPLRQLLENEGYQVSCPVLAGHEDIPDHLARVKYDQWIDSARVALEQTEVPAEEVVVIGFSMGGLIATNLSVDRRFKALITINTPVDFWNLPQVVENLMEDVKKRSVRNTKRYLEAKKNSPVHAMLEFHRMLQKTKKRFGSIHCPLLVVQTKDDDTVGLKSPEYIYRKVSSRQKSIAYFSKGATES</sequence>
<dbReference type="GO" id="GO:0052689">
    <property type="term" value="F:carboxylic ester hydrolase activity"/>
    <property type="evidence" value="ECO:0007669"/>
    <property type="project" value="InterPro"/>
</dbReference>
<evidence type="ECO:0000313" key="4">
    <source>
        <dbReference type="Proteomes" id="UP000663499"/>
    </source>
</evidence>
<dbReference type="RefSeq" id="WP_207299181.1">
    <property type="nucleotide sequence ID" value="NZ_CP071444.1"/>
</dbReference>
<feature type="binding site" evidence="1">
    <location>
        <position position="82"/>
    </location>
    <ligand>
        <name>substrate</name>
    </ligand>
</feature>